<comment type="subcellular location">
    <subcellularLocation>
        <location evidence="1">Membrane</location>
        <topology evidence="1">Single-pass membrane protein</topology>
    </subcellularLocation>
</comment>
<evidence type="ECO:0000313" key="12">
    <source>
        <dbReference type="Proteomes" id="UP001148018"/>
    </source>
</evidence>
<feature type="signal peptide" evidence="9">
    <location>
        <begin position="1"/>
        <end position="20"/>
    </location>
</feature>
<feature type="domain" description="LRRCT" evidence="10">
    <location>
        <begin position="86"/>
        <end position="138"/>
    </location>
</feature>
<organism evidence="11 12">
    <name type="scientific">Muraenolepis orangiensis</name>
    <name type="common">Patagonian moray cod</name>
    <dbReference type="NCBI Taxonomy" id="630683"/>
    <lineage>
        <taxon>Eukaryota</taxon>
        <taxon>Metazoa</taxon>
        <taxon>Chordata</taxon>
        <taxon>Craniata</taxon>
        <taxon>Vertebrata</taxon>
        <taxon>Euteleostomi</taxon>
        <taxon>Actinopterygii</taxon>
        <taxon>Neopterygii</taxon>
        <taxon>Teleostei</taxon>
        <taxon>Neoteleostei</taxon>
        <taxon>Acanthomorphata</taxon>
        <taxon>Zeiogadaria</taxon>
        <taxon>Gadariae</taxon>
        <taxon>Gadiformes</taxon>
        <taxon>Muraenolepidoidei</taxon>
        <taxon>Muraenolepididae</taxon>
        <taxon>Muraenolepis</taxon>
    </lineage>
</organism>
<reference evidence="11" key="1">
    <citation type="submission" date="2022-07" db="EMBL/GenBank/DDBJ databases">
        <title>Chromosome-level genome of Muraenolepis orangiensis.</title>
        <authorList>
            <person name="Kim J."/>
        </authorList>
    </citation>
    <scope>NUCLEOTIDE SEQUENCE</scope>
    <source>
        <strain evidence="11">KU_S4_2022</strain>
        <tissue evidence="11">Muscle</tissue>
    </source>
</reference>
<dbReference type="Gene3D" id="3.80.10.10">
    <property type="entry name" value="Ribonuclease Inhibitor"/>
    <property type="match status" value="1"/>
</dbReference>
<sequence length="245" mass="26664">MHSWLRVFLLLATSSAHTVAVSPCLCSSLRPPAGLLVNCSAMDLTEIPQLPSNTTQLHLQGNLLTAVSPGAFDTLLDLREVSLSGNLFHCDCRIRYLRNWLLRNTAVSVTGGGPTCASPSPVAHKDIVDLGEELFGCCAAEQGCADVVTDGLLGAMLLCLVVLLLWCMRLAKNAAFTLHIGKKHVGFEAYSLRSKKPKHRQRLQSGGSYVSGDSGAPSGHMMMKHHVAMQLYYHKYWMSSTRNTL</sequence>
<dbReference type="PANTHER" id="PTHR22650">
    <property type="entry name" value="GLYCOPROTEIN IB BETA"/>
    <property type="match status" value="1"/>
</dbReference>
<protein>
    <recommendedName>
        <fullName evidence="10">LRRCT domain-containing protein</fullName>
    </recommendedName>
</protein>
<evidence type="ECO:0000256" key="9">
    <source>
        <dbReference type="SAM" id="SignalP"/>
    </source>
</evidence>
<evidence type="ECO:0000259" key="10">
    <source>
        <dbReference type="SMART" id="SM00082"/>
    </source>
</evidence>
<accession>A0A9Q0DEG6</accession>
<dbReference type="AlphaFoldDB" id="A0A9Q0DEG6"/>
<keyword evidence="5" id="KW-0130">Cell adhesion</keyword>
<dbReference type="EMBL" id="JANIIK010000117">
    <property type="protein sequence ID" value="KAJ3586201.1"/>
    <property type="molecule type" value="Genomic_DNA"/>
</dbReference>
<dbReference type="InterPro" id="IPR052313">
    <property type="entry name" value="GPIb-IX-V_Complex"/>
</dbReference>
<evidence type="ECO:0000256" key="2">
    <source>
        <dbReference type="ARBA" id="ARBA00022614"/>
    </source>
</evidence>
<feature type="chain" id="PRO_5040396971" description="LRRCT domain-containing protein" evidence="9">
    <location>
        <begin position="21"/>
        <end position="245"/>
    </location>
</feature>
<name>A0A9Q0DEG6_9TELE</name>
<dbReference type="SUPFAM" id="SSF52058">
    <property type="entry name" value="L domain-like"/>
    <property type="match status" value="1"/>
</dbReference>
<dbReference type="Proteomes" id="UP001148018">
    <property type="component" value="Unassembled WGS sequence"/>
</dbReference>
<evidence type="ECO:0000256" key="1">
    <source>
        <dbReference type="ARBA" id="ARBA00004167"/>
    </source>
</evidence>
<keyword evidence="7" id="KW-0472">Membrane</keyword>
<evidence type="ECO:0000256" key="6">
    <source>
        <dbReference type="ARBA" id="ARBA00022989"/>
    </source>
</evidence>
<evidence type="ECO:0000256" key="5">
    <source>
        <dbReference type="ARBA" id="ARBA00022889"/>
    </source>
</evidence>
<evidence type="ECO:0000256" key="4">
    <source>
        <dbReference type="ARBA" id="ARBA00022729"/>
    </source>
</evidence>
<gene>
    <name evidence="11" type="ORF">NHX12_012601</name>
</gene>
<keyword evidence="6" id="KW-1133">Transmembrane helix</keyword>
<keyword evidence="12" id="KW-1185">Reference proteome</keyword>
<dbReference type="SMART" id="SM00082">
    <property type="entry name" value="LRRCT"/>
    <property type="match status" value="1"/>
</dbReference>
<dbReference type="PANTHER" id="PTHR22650:SF6">
    <property type="entry name" value="PLATELET GLYCOPROTEIN IX"/>
    <property type="match status" value="1"/>
</dbReference>
<dbReference type="OrthoDB" id="72369at2759"/>
<evidence type="ECO:0000256" key="7">
    <source>
        <dbReference type="ARBA" id="ARBA00023136"/>
    </source>
</evidence>
<keyword evidence="4 9" id="KW-0732">Signal</keyword>
<keyword evidence="2" id="KW-0433">Leucine-rich repeat</keyword>
<keyword evidence="8" id="KW-1015">Disulfide bond</keyword>
<evidence type="ECO:0000256" key="8">
    <source>
        <dbReference type="ARBA" id="ARBA00023157"/>
    </source>
</evidence>
<dbReference type="InterPro" id="IPR032675">
    <property type="entry name" value="LRR_dom_sf"/>
</dbReference>
<evidence type="ECO:0000313" key="11">
    <source>
        <dbReference type="EMBL" id="KAJ3586201.1"/>
    </source>
</evidence>
<evidence type="ECO:0000256" key="3">
    <source>
        <dbReference type="ARBA" id="ARBA00022692"/>
    </source>
</evidence>
<proteinExistence type="predicted"/>
<comment type="caution">
    <text evidence="11">The sequence shown here is derived from an EMBL/GenBank/DDBJ whole genome shotgun (WGS) entry which is preliminary data.</text>
</comment>
<keyword evidence="3" id="KW-0812">Transmembrane</keyword>
<dbReference type="InterPro" id="IPR000483">
    <property type="entry name" value="Cys-rich_flank_reg_C"/>
</dbReference>